<accession>A0AC61L5K9</accession>
<protein>
    <submittedName>
        <fullName evidence="1">Uncharacterized protein</fullName>
    </submittedName>
</protein>
<dbReference type="EMBL" id="PQXF01000005">
    <property type="protein sequence ID" value="PXF61477.1"/>
    <property type="molecule type" value="Genomic_DNA"/>
</dbReference>
<reference evidence="1" key="1">
    <citation type="submission" date="2018-01" db="EMBL/GenBank/DDBJ databases">
        <authorList>
            <person name="Krukenberg V."/>
        </authorList>
    </citation>
    <scope>NUCLEOTIDE SEQUENCE</scope>
    <source>
        <strain evidence="1">E20ANME2</strain>
    </source>
</reference>
<organism evidence="1 2">
    <name type="scientific">Candidatus Methanogaster sp</name>
    <dbReference type="NCBI Taxonomy" id="3386292"/>
    <lineage>
        <taxon>Archaea</taxon>
        <taxon>Methanobacteriati</taxon>
        <taxon>Methanobacteriota</taxon>
        <taxon>Stenosarchaea group</taxon>
        <taxon>Methanomicrobia</taxon>
        <taxon>Methanosarcinales</taxon>
        <taxon>ANME-2 cluster</taxon>
        <taxon>Candidatus Methanogasteraceae</taxon>
        <taxon>Candidatus Methanogaster</taxon>
    </lineage>
</organism>
<proteinExistence type="predicted"/>
<evidence type="ECO:0000313" key="1">
    <source>
        <dbReference type="EMBL" id="PXF61477.1"/>
    </source>
</evidence>
<comment type="caution">
    <text evidence="1">The sequence shown here is derived from an EMBL/GenBank/DDBJ whole genome shotgun (WGS) entry which is preliminary data.</text>
</comment>
<gene>
    <name evidence="1" type="ORF">C4B59_04385</name>
</gene>
<name>A0AC61L5K9_9EURY</name>
<evidence type="ECO:0000313" key="2">
    <source>
        <dbReference type="Proteomes" id="UP000248329"/>
    </source>
</evidence>
<sequence>MDETGGKKIRVLFVAGKGYTIPFYVNMLQGLNKTSSIHFTSCEGEANWKKFDVIMLMYNTCDKYLRNIRKNNPACKIGVVDPRHIEGEVLNADFAVVQGIEEENWLSDYYFDIFRYDFHPTFPCQLKRHTDKEKIVIGYHGNKIHLQTMYPYLTTAIEALANDFNIKFRAYYNVEMLGHVEFDLFPSGKVDYKEIQWKEDVFTEYMVKNVDIGVVPNLIPIKNPSEAKKKIESFPEYFNEHETDNLVRYKTTSNIARLYPFARLGIPVVADMYPSSCAMIRPGVTGFLGGSAGMWYRSLYKLASSAELRSCIGKNLQEQYLLNASAGIFNKSFEEFLHKIAVEPARKMPLELLNAGNRLNIMSRDHKKFLLRKCMKITKYFLK</sequence>
<dbReference type="Proteomes" id="UP000248329">
    <property type="component" value="Unassembled WGS sequence"/>
</dbReference>